<dbReference type="PANTHER" id="PTHR30390:SF6">
    <property type="entry name" value="DNAA INITIATOR-ASSOCIATING PROTEIN DIAA"/>
    <property type="match status" value="1"/>
</dbReference>
<dbReference type="CDD" id="cd05006">
    <property type="entry name" value="SIS_GmhA"/>
    <property type="match status" value="1"/>
</dbReference>
<dbReference type="GO" id="GO:0097367">
    <property type="term" value="F:carbohydrate derivative binding"/>
    <property type="evidence" value="ECO:0007669"/>
    <property type="project" value="InterPro"/>
</dbReference>
<dbReference type="PANTHER" id="PTHR30390">
    <property type="entry name" value="SEDOHEPTULOSE 7-PHOSPHATE ISOMERASE / DNAA INITIATOR-ASSOCIATING FACTOR FOR REPLICATION INITIATION"/>
    <property type="match status" value="1"/>
</dbReference>
<dbReference type="RefSeq" id="WP_116207792.1">
    <property type="nucleotide sequence ID" value="NZ_QUNR01000002.1"/>
</dbReference>
<dbReference type="PROSITE" id="PS51464">
    <property type="entry name" value="SIS"/>
    <property type="match status" value="1"/>
</dbReference>
<dbReference type="Proteomes" id="UP000256774">
    <property type="component" value="Unassembled WGS sequence"/>
</dbReference>
<dbReference type="GO" id="GO:0016853">
    <property type="term" value="F:isomerase activity"/>
    <property type="evidence" value="ECO:0007669"/>
    <property type="project" value="UniProtKB-KW"/>
</dbReference>
<dbReference type="EMBL" id="QUNR01000002">
    <property type="protein sequence ID" value="REH38761.1"/>
    <property type="molecule type" value="Genomic_DNA"/>
</dbReference>
<keyword evidence="2" id="KW-0413">Isomerase</keyword>
<evidence type="ECO:0000313" key="3">
    <source>
        <dbReference type="Proteomes" id="UP000256774"/>
    </source>
</evidence>
<dbReference type="GO" id="GO:1901135">
    <property type="term" value="P:carbohydrate derivative metabolic process"/>
    <property type="evidence" value="ECO:0007669"/>
    <property type="project" value="InterPro"/>
</dbReference>
<gene>
    <name evidence="2" type="ORF">DFR26_0922</name>
</gene>
<comment type="caution">
    <text evidence="2">The sequence shown here is derived from an EMBL/GenBank/DDBJ whole genome shotgun (WGS) entry which is preliminary data.</text>
</comment>
<dbReference type="InterPro" id="IPR046348">
    <property type="entry name" value="SIS_dom_sf"/>
</dbReference>
<reference evidence="2 3" key="1">
    <citation type="submission" date="2018-08" db="EMBL/GenBank/DDBJ databases">
        <title>Genomic Encyclopedia of Type Strains, Phase IV (KMG-IV): sequencing the most valuable type-strain genomes for metagenomic binning, comparative biology and taxonomic classification.</title>
        <authorList>
            <person name="Goeker M."/>
        </authorList>
    </citation>
    <scope>NUCLEOTIDE SEQUENCE [LARGE SCALE GENOMIC DNA]</scope>
    <source>
        <strain evidence="2 3">DSM 26022</strain>
    </source>
</reference>
<proteinExistence type="predicted"/>
<organism evidence="2 3">
    <name type="scientific">Paraperlucidibaca baekdonensis</name>
    <dbReference type="NCBI Taxonomy" id="748120"/>
    <lineage>
        <taxon>Bacteria</taxon>
        <taxon>Pseudomonadati</taxon>
        <taxon>Pseudomonadota</taxon>
        <taxon>Gammaproteobacteria</taxon>
        <taxon>Moraxellales</taxon>
        <taxon>Moraxellaceae</taxon>
        <taxon>Paraperlucidibaca</taxon>
    </lineage>
</organism>
<dbReference type="Pfam" id="PF13580">
    <property type="entry name" value="SIS_2"/>
    <property type="match status" value="1"/>
</dbReference>
<dbReference type="InterPro" id="IPR001347">
    <property type="entry name" value="SIS_dom"/>
</dbReference>
<dbReference type="OrthoDB" id="9810929at2"/>
<dbReference type="Gene3D" id="3.40.50.10490">
    <property type="entry name" value="Glucose-6-phosphate isomerase like protein, domain 1"/>
    <property type="match status" value="1"/>
</dbReference>
<feature type="domain" description="SIS" evidence="1">
    <location>
        <begin position="34"/>
        <end position="196"/>
    </location>
</feature>
<evidence type="ECO:0000313" key="2">
    <source>
        <dbReference type="EMBL" id="REH38761.1"/>
    </source>
</evidence>
<accession>A0A3E0H5E3</accession>
<evidence type="ECO:0000259" key="1">
    <source>
        <dbReference type="PROSITE" id="PS51464"/>
    </source>
</evidence>
<dbReference type="SUPFAM" id="SSF53697">
    <property type="entry name" value="SIS domain"/>
    <property type="match status" value="1"/>
</dbReference>
<name>A0A3E0H5E3_9GAMM</name>
<protein>
    <submittedName>
        <fullName evidence="2">Phosphoheptose isomerase</fullName>
    </submittedName>
</protein>
<dbReference type="InterPro" id="IPR035461">
    <property type="entry name" value="GmhA/DiaA"/>
</dbReference>
<dbReference type="AlphaFoldDB" id="A0A3E0H5E3"/>
<keyword evidence="3" id="KW-1185">Reference proteome</keyword>
<sequence>MQARIAQLGHEAMSTLAKLIEEAGPAIEQAAMVMVDGLVNDRKIISCGNGASGANAQAFVSKLLNRFDPERPALPALVLAPDSITLSALAQDNRLTESFSRPLLALAQAGDVLVVLSASANAPNILAAIHAAQERQCPVIALTGGNGGEVARLLGDRDVLIQIPDHRGYRVHEAQLFTLHCCCALIESALFGDPDLAY</sequence>
<dbReference type="InterPro" id="IPR050099">
    <property type="entry name" value="SIS_GmhA/DiaA_subfam"/>
</dbReference>